<gene>
    <name evidence="2" type="ORF">Sgou_25090</name>
</gene>
<evidence type="ECO:0000313" key="2">
    <source>
        <dbReference type="EMBL" id="GFH77839.1"/>
    </source>
</evidence>
<comment type="caution">
    <text evidence="2">The sequence shown here is derived from an EMBL/GenBank/DDBJ whole genome shotgun (WGS) entry which is preliminary data.</text>
</comment>
<evidence type="ECO:0000313" key="3">
    <source>
        <dbReference type="Proteomes" id="UP000480804"/>
    </source>
</evidence>
<organism evidence="2 3">
    <name type="scientific">Streptomyces gougerotii</name>
    <dbReference type="NCBI Taxonomy" id="53448"/>
    <lineage>
        <taxon>Bacteria</taxon>
        <taxon>Bacillati</taxon>
        <taxon>Actinomycetota</taxon>
        <taxon>Actinomycetes</taxon>
        <taxon>Kitasatosporales</taxon>
        <taxon>Streptomycetaceae</taxon>
        <taxon>Streptomyces</taxon>
        <taxon>Streptomyces diastaticus group</taxon>
    </lineage>
</organism>
<reference evidence="2 3" key="1">
    <citation type="submission" date="2020-02" db="EMBL/GenBank/DDBJ databases">
        <title>Whole genome shotgun sequence of Streptomyces gougerotii NBRC 13043.</title>
        <authorList>
            <person name="Ichikawa N."/>
            <person name="Komaki H."/>
            <person name="Tamura T."/>
        </authorList>
    </citation>
    <scope>NUCLEOTIDE SEQUENCE [LARGE SCALE GENOMIC DNA]</scope>
    <source>
        <strain evidence="2 3">NBRC 13043</strain>
    </source>
</reference>
<keyword evidence="3" id="KW-1185">Reference proteome</keyword>
<dbReference type="Proteomes" id="UP000480804">
    <property type="component" value="Unassembled WGS sequence"/>
</dbReference>
<accession>A0ABQ1D5K7</accession>
<evidence type="ECO:0000256" key="1">
    <source>
        <dbReference type="SAM" id="MobiDB-lite"/>
    </source>
</evidence>
<name>A0ABQ1D5K7_9ACTN</name>
<feature type="region of interest" description="Disordered" evidence="1">
    <location>
        <begin position="1"/>
        <end position="35"/>
    </location>
</feature>
<protein>
    <submittedName>
        <fullName evidence="2">Uncharacterized protein</fullName>
    </submittedName>
</protein>
<dbReference type="EMBL" id="BLLO01000017">
    <property type="protein sequence ID" value="GFH77839.1"/>
    <property type="molecule type" value="Genomic_DNA"/>
</dbReference>
<sequence>MNPGGGLTKATDKGFEDQVPPGHRPYKDEALGNPDGAPLVSGWRPIWFDSAFKALPDRLSGARGDAR</sequence>
<proteinExistence type="predicted"/>